<feature type="domain" description="DinB-like" evidence="1">
    <location>
        <begin position="24"/>
        <end position="182"/>
    </location>
</feature>
<name>A0A6M1T151_9BACT</name>
<proteinExistence type="predicted"/>
<dbReference type="SUPFAM" id="SSF109854">
    <property type="entry name" value="DinB/YfiT-like putative metalloenzymes"/>
    <property type="match status" value="1"/>
</dbReference>
<sequence>MKDNRERSYDFYIQRFRDAKIEAEDFLLPLDERTFRRKPSSKVWCIGECFSHLVEAGTQYYKNASKGIEAAKKPGAGSENPMHLRFHMQWFVNYLEPPVTIKSISPGSFKPVEYAKVDKDEILNNFLDLQDKYITQLEIAETNNLDLSSIKVPNPIISFIKMTAAECIAVTEAHQRRHLEQARRIKQQLDETS</sequence>
<dbReference type="Gene3D" id="1.20.120.450">
    <property type="entry name" value="dinb family like domain"/>
    <property type="match status" value="1"/>
</dbReference>
<dbReference type="Pfam" id="PF12867">
    <property type="entry name" value="DinB_2"/>
    <property type="match status" value="1"/>
</dbReference>
<dbReference type="InterPro" id="IPR034660">
    <property type="entry name" value="DinB/YfiT-like"/>
</dbReference>
<evidence type="ECO:0000259" key="1">
    <source>
        <dbReference type="Pfam" id="PF12867"/>
    </source>
</evidence>
<accession>A0A6M1T151</accession>
<evidence type="ECO:0000313" key="2">
    <source>
        <dbReference type="EMBL" id="NGP77294.1"/>
    </source>
</evidence>
<keyword evidence="3" id="KW-1185">Reference proteome</keyword>
<reference evidence="2 3" key="1">
    <citation type="submission" date="2020-02" db="EMBL/GenBank/DDBJ databases">
        <title>Balneolaceae bacterium YR4-1, complete genome.</title>
        <authorList>
            <person name="Li Y."/>
            <person name="Wu S."/>
        </authorList>
    </citation>
    <scope>NUCLEOTIDE SEQUENCE [LARGE SCALE GENOMIC DNA]</scope>
    <source>
        <strain evidence="2 3">YR4-1</strain>
    </source>
</reference>
<evidence type="ECO:0000313" key="3">
    <source>
        <dbReference type="Proteomes" id="UP000473278"/>
    </source>
</evidence>
<organism evidence="2 3">
    <name type="scientific">Halalkalibaculum roseum</name>
    <dbReference type="NCBI Taxonomy" id="2709311"/>
    <lineage>
        <taxon>Bacteria</taxon>
        <taxon>Pseudomonadati</taxon>
        <taxon>Balneolota</taxon>
        <taxon>Balneolia</taxon>
        <taxon>Balneolales</taxon>
        <taxon>Balneolaceae</taxon>
        <taxon>Halalkalibaculum</taxon>
    </lineage>
</organism>
<dbReference type="AlphaFoldDB" id="A0A6M1T151"/>
<dbReference type="InterPro" id="IPR024775">
    <property type="entry name" value="DinB-like"/>
</dbReference>
<gene>
    <name evidence="2" type="ORF">G3570_11650</name>
</gene>
<comment type="caution">
    <text evidence="2">The sequence shown here is derived from an EMBL/GenBank/DDBJ whole genome shotgun (WGS) entry which is preliminary data.</text>
</comment>
<dbReference type="RefSeq" id="WP_165142478.1">
    <property type="nucleotide sequence ID" value="NZ_JAALLT010000003.1"/>
</dbReference>
<protein>
    <submittedName>
        <fullName evidence="2">DinB family protein</fullName>
    </submittedName>
</protein>
<dbReference type="Proteomes" id="UP000473278">
    <property type="component" value="Unassembled WGS sequence"/>
</dbReference>
<dbReference type="EMBL" id="JAALLT010000003">
    <property type="protein sequence ID" value="NGP77294.1"/>
    <property type="molecule type" value="Genomic_DNA"/>
</dbReference>